<dbReference type="PROSITE" id="PS00414">
    <property type="entry name" value="PROFILIN"/>
    <property type="match status" value="1"/>
</dbReference>
<dbReference type="PANTHER" id="PTHR11604">
    <property type="entry name" value="PROFILIN"/>
    <property type="match status" value="1"/>
</dbReference>
<evidence type="ECO:0000256" key="4">
    <source>
        <dbReference type="ARBA" id="ARBA00023203"/>
    </source>
</evidence>
<dbReference type="Pfam" id="PF00235">
    <property type="entry name" value="Profilin"/>
    <property type="match status" value="1"/>
</dbReference>
<dbReference type="Proteomes" id="UP000053989">
    <property type="component" value="Unassembled WGS sequence"/>
</dbReference>
<dbReference type="GO" id="GO:0005938">
    <property type="term" value="C:cell cortex"/>
    <property type="evidence" value="ECO:0007669"/>
    <property type="project" value="TreeGrafter"/>
</dbReference>
<dbReference type="InParanoid" id="A0A0C3ENE7"/>
<dbReference type="SMART" id="SM00392">
    <property type="entry name" value="PROF"/>
    <property type="match status" value="1"/>
</dbReference>
<dbReference type="PRINTS" id="PR00392">
    <property type="entry name" value="PROFILIN"/>
</dbReference>
<evidence type="ECO:0000256" key="1">
    <source>
        <dbReference type="ARBA" id="ARBA00004245"/>
    </source>
</evidence>
<comment type="subcellular location">
    <subcellularLocation>
        <location evidence="1">Cytoplasm</location>
        <location evidence="1">Cytoskeleton</location>
    </subcellularLocation>
</comment>
<dbReference type="STRING" id="1036808.A0A0C3ENE7"/>
<dbReference type="GO" id="GO:0003785">
    <property type="term" value="F:actin monomer binding"/>
    <property type="evidence" value="ECO:0007669"/>
    <property type="project" value="TreeGrafter"/>
</dbReference>
<dbReference type="InterPro" id="IPR048278">
    <property type="entry name" value="PFN"/>
</dbReference>
<evidence type="ECO:0000256" key="3">
    <source>
        <dbReference type="ARBA" id="ARBA00022490"/>
    </source>
</evidence>
<dbReference type="SUPFAM" id="SSF55770">
    <property type="entry name" value="Profilin (actin-binding protein)"/>
    <property type="match status" value="1"/>
</dbReference>
<name>A0A0C3ENE7_9AGAM</name>
<sequence length="128" mass="13600">MSWQVYVDSNLVGTGKVARAAILGQKGGVWAASAGFTLTPEEQKAITAAFGNLGATQASGVRLAGQKFFVTRTDEVDSVIHGRKQNDGCTIVKTKQAILVTEYDAPTQAQESFTVVDGLAKYLRSVGY</sequence>
<dbReference type="InterPro" id="IPR005455">
    <property type="entry name" value="PFN_euk"/>
</dbReference>
<evidence type="ECO:0000256" key="2">
    <source>
        <dbReference type="ARBA" id="ARBA00010058"/>
    </source>
</evidence>
<dbReference type="FunCoup" id="A0A0C3ENE7">
    <property type="interactions" value="161"/>
</dbReference>
<keyword evidence="4 7" id="KW-0009">Actin-binding</keyword>
<dbReference type="InterPro" id="IPR036140">
    <property type="entry name" value="PFN_sf"/>
</dbReference>
<dbReference type="InterPro" id="IPR027310">
    <property type="entry name" value="Profilin_CS"/>
</dbReference>
<organism evidence="8 9">
    <name type="scientific">Scleroderma citrinum Foug A</name>
    <dbReference type="NCBI Taxonomy" id="1036808"/>
    <lineage>
        <taxon>Eukaryota</taxon>
        <taxon>Fungi</taxon>
        <taxon>Dikarya</taxon>
        <taxon>Basidiomycota</taxon>
        <taxon>Agaricomycotina</taxon>
        <taxon>Agaricomycetes</taxon>
        <taxon>Agaricomycetidae</taxon>
        <taxon>Boletales</taxon>
        <taxon>Sclerodermatineae</taxon>
        <taxon>Sclerodermataceae</taxon>
        <taxon>Scleroderma</taxon>
    </lineage>
</organism>
<reference evidence="8 9" key="1">
    <citation type="submission" date="2014-04" db="EMBL/GenBank/DDBJ databases">
        <authorList>
            <consortium name="DOE Joint Genome Institute"/>
            <person name="Kuo A."/>
            <person name="Kohler A."/>
            <person name="Nagy L.G."/>
            <person name="Floudas D."/>
            <person name="Copeland A."/>
            <person name="Barry K.W."/>
            <person name="Cichocki N."/>
            <person name="Veneault-Fourrey C."/>
            <person name="LaButti K."/>
            <person name="Lindquist E.A."/>
            <person name="Lipzen A."/>
            <person name="Lundell T."/>
            <person name="Morin E."/>
            <person name="Murat C."/>
            <person name="Sun H."/>
            <person name="Tunlid A."/>
            <person name="Henrissat B."/>
            <person name="Grigoriev I.V."/>
            <person name="Hibbett D.S."/>
            <person name="Martin F."/>
            <person name="Nordberg H.P."/>
            <person name="Cantor M.N."/>
            <person name="Hua S.X."/>
        </authorList>
    </citation>
    <scope>NUCLEOTIDE SEQUENCE [LARGE SCALE GENOMIC DNA]</scope>
    <source>
        <strain evidence="8 9">Foug A</strain>
    </source>
</reference>
<dbReference type="CDD" id="cd00148">
    <property type="entry name" value="PROF"/>
    <property type="match status" value="1"/>
</dbReference>
<dbReference type="GO" id="GO:0005856">
    <property type="term" value="C:cytoskeleton"/>
    <property type="evidence" value="ECO:0007669"/>
    <property type="project" value="UniProtKB-SubCell"/>
</dbReference>
<gene>
    <name evidence="8" type="ORF">SCLCIDRAFT_720974</name>
</gene>
<keyword evidence="9" id="KW-1185">Reference proteome</keyword>
<evidence type="ECO:0000313" key="8">
    <source>
        <dbReference type="EMBL" id="KIM69704.1"/>
    </source>
</evidence>
<evidence type="ECO:0000256" key="5">
    <source>
        <dbReference type="ARBA" id="ARBA00023212"/>
    </source>
</evidence>
<dbReference type="HOGENOM" id="CLU_120772_1_1_1"/>
<evidence type="ECO:0000256" key="6">
    <source>
        <dbReference type="RuleBase" id="RU003908"/>
    </source>
</evidence>
<dbReference type="OrthoDB" id="421374at2759"/>
<protein>
    <recommendedName>
        <fullName evidence="7">Profilin</fullName>
    </recommendedName>
</protein>
<keyword evidence="5 6" id="KW-0206">Cytoskeleton</keyword>
<dbReference type="PRINTS" id="PR01640">
    <property type="entry name" value="PROFILINPLNT"/>
</dbReference>
<accession>A0A0C3ENE7</accession>
<dbReference type="FunFam" id="3.30.450.30:FF:000001">
    <property type="entry name" value="Profilin"/>
    <property type="match status" value="1"/>
</dbReference>
<dbReference type="Gene3D" id="3.30.450.30">
    <property type="entry name" value="Dynein light chain 2a, cytoplasmic"/>
    <property type="match status" value="1"/>
</dbReference>
<reference evidence="9" key="2">
    <citation type="submission" date="2015-01" db="EMBL/GenBank/DDBJ databases">
        <title>Evolutionary Origins and Diversification of the Mycorrhizal Mutualists.</title>
        <authorList>
            <consortium name="DOE Joint Genome Institute"/>
            <consortium name="Mycorrhizal Genomics Consortium"/>
            <person name="Kohler A."/>
            <person name="Kuo A."/>
            <person name="Nagy L.G."/>
            <person name="Floudas D."/>
            <person name="Copeland A."/>
            <person name="Barry K.W."/>
            <person name="Cichocki N."/>
            <person name="Veneault-Fourrey C."/>
            <person name="LaButti K."/>
            <person name="Lindquist E.A."/>
            <person name="Lipzen A."/>
            <person name="Lundell T."/>
            <person name="Morin E."/>
            <person name="Murat C."/>
            <person name="Riley R."/>
            <person name="Ohm R."/>
            <person name="Sun H."/>
            <person name="Tunlid A."/>
            <person name="Henrissat B."/>
            <person name="Grigoriev I.V."/>
            <person name="Hibbett D.S."/>
            <person name="Martin F."/>
        </authorList>
    </citation>
    <scope>NUCLEOTIDE SEQUENCE [LARGE SCALE GENOMIC DNA]</scope>
    <source>
        <strain evidence="9">Foug A</strain>
    </source>
</reference>
<dbReference type="PANTHER" id="PTHR11604:SF0">
    <property type="entry name" value="PROFILIN"/>
    <property type="match status" value="1"/>
</dbReference>
<keyword evidence="3" id="KW-0963">Cytoplasm</keyword>
<comment type="similarity">
    <text evidence="2 7">Belongs to the profilin family.</text>
</comment>
<comment type="function">
    <text evidence="6">Binds to actin and affects the structure of the cytoskeleton. At high concentrations, profilin prevents the polymerization of actin, whereas it enhances it at low concentrations.</text>
</comment>
<dbReference type="AlphaFoldDB" id="A0A0C3ENE7"/>
<evidence type="ECO:0000313" key="9">
    <source>
        <dbReference type="Proteomes" id="UP000053989"/>
    </source>
</evidence>
<dbReference type="EMBL" id="KN822006">
    <property type="protein sequence ID" value="KIM69704.1"/>
    <property type="molecule type" value="Genomic_DNA"/>
</dbReference>
<proteinExistence type="inferred from homology"/>
<evidence type="ECO:0000256" key="7">
    <source>
        <dbReference type="RuleBase" id="RU003909"/>
    </source>
</evidence>
<comment type="subunit">
    <text evidence="6">Occurs in many kinds of cells as a complex with monomeric actin in a 1:1 ratio.</text>
</comment>